<reference evidence="6" key="1">
    <citation type="submission" date="2022-08" db="EMBL/GenBank/DDBJ databases">
        <title>Genome sequencing of akame (Lates japonicus).</title>
        <authorList>
            <person name="Hashiguchi Y."/>
            <person name="Takahashi H."/>
        </authorList>
    </citation>
    <scope>NUCLEOTIDE SEQUENCE</scope>
    <source>
        <strain evidence="6">Kochi</strain>
    </source>
</reference>
<evidence type="ECO:0000259" key="5">
    <source>
        <dbReference type="Pfam" id="PF02437"/>
    </source>
</evidence>
<dbReference type="InterPro" id="IPR003380">
    <property type="entry name" value="SKI/SNO/DAC"/>
</dbReference>
<feature type="compositionally biased region" description="Low complexity" evidence="4">
    <location>
        <begin position="1"/>
        <end position="13"/>
    </location>
</feature>
<dbReference type="InterPro" id="IPR009061">
    <property type="entry name" value="DNA-bd_dom_put_sf"/>
</dbReference>
<dbReference type="Proteomes" id="UP001279410">
    <property type="component" value="Unassembled WGS sequence"/>
</dbReference>
<dbReference type="Gene3D" id="3.10.260.20">
    <property type="entry name" value="Ski"/>
    <property type="match status" value="1"/>
</dbReference>
<evidence type="ECO:0000256" key="3">
    <source>
        <dbReference type="ARBA" id="ARBA00038192"/>
    </source>
</evidence>
<evidence type="ECO:0000256" key="4">
    <source>
        <dbReference type="SAM" id="MobiDB-lite"/>
    </source>
</evidence>
<keyword evidence="2" id="KW-0539">Nucleus</keyword>
<dbReference type="GO" id="GO:0005667">
    <property type="term" value="C:transcription regulator complex"/>
    <property type="evidence" value="ECO:0007669"/>
    <property type="project" value="TreeGrafter"/>
</dbReference>
<organism evidence="6 7">
    <name type="scientific">Lates japonicus</name>
    <name type="common">Japanese lates</name>
    <dbReference type="NCBI Taxonomy" id="270547"/>
    <lineage>
        <taxon>Eukaryota</taxon>
        <taxon>Metazoa</taxon>
        <taxon>Chordata</taxon>
        <taxon>Craniata</taxon>
        <taxon>Vertebrata</taxon>
        <taxon>Euteleostomi</taxon>
        <taxon>Actinopterygii</taxon>
        <taxon>Neopterygii</taxon>
        <taxon>Teleostei</taxon>
        <taxon>Neoteleostei</taxon>
        <taxon>Acanthomorphata</taxon>
        <taxon>Carangaria</taxon>
        <taxon>Carangaria incertae sedis</taxon>
        <taxon>Centropomidae</taxon>
        <taxon>Lates</taxon>
    </lineage>
</organism>
<feature type="region of interest" description="Disordered" evidence="4">
    <location>
        <begin position="1"/>
        <end position="22"/>
    </location>
</feature>
<comment type="caution">
    <text evidence="6">The sequence shown here is derived from an EMBL/GenBank/DDBJ whole genome shotgun (WGS) entry which is preliminary data.</text>
</comment>
<feature type="region of interest" description="Disordered" evidence="4">
    <location>
        <begin position="109"/>
        <end position="162"/>
    </location>
</feature>
<comment type="similarity">
    <text evidence="3">Belongs to the DACH/dachshund family.</text>
</comment>
<evidence type="ECO:0000313" key="7">
    <source>
        <dbReference type="Proteomes" id="UP001279410"/>
    </source>
</evidence>
<sequence length="162" mass="17022">MAGTSSPPTDPSTRSAFSCLNPAGSPGWPLPPPLGAFRVPVSVNGTSGGGAPPPPPHTECKMVEVHGVKVASFTVNGVELICLPQVFELFLKHLVGGAAHRLHQAEEARHQPGGLHRGAGPCAAGTRRHPARSEPLQAHHQSRLRDPVPGLHQRQVSSTELH</sequence>
<gene>
    <name evidence="6" type="ORF">AKAME5_002248600</name>
</gene>
<dbReference type="EMBL" id="BRZM01000528">
    <property type="protein sequence ID" value="GLD71165.1"/>
    <property type="molecule type" value="Genomic_DNA"/>
</dbReference>
<evidence type="ECO:0000313" key="6">
    <source>
        <dbReference type="EMBL" id="GLD71165.1"/>
    </source>
</evidence>
<evidence type="ECO:0000256" key="2">
    <source>
        <dbReference type="ARBA" id="ARBA00023242"/>
    </source>
</evidence>
<dbReference type="SUPFAM" id="SSF46955">
    <property type="entry name" value="Putative DNA-binding domain"/>
    <property type="match status" value="1"/>
</dbReference>
<name>A0AAD3NG74_LATJO</name>
<dbReference type="Pfam" id="PF02437">
    <property type="entry name" value="Ski_Sno_DHD"/>
    <property type="match status" value="1"/>
</dbReference>
<dbReference type="GO" id="GO:0000981">
    <property type="term" value="F:DNA-binding transcription factor activity, RNA polymerase II-specific"/>
    <property type="evidence" value="ECO:0007669"/>
    <property type="project" value="TreeGrafter"/>
</dbReference>
<dbReference type="PANTHER" id="PTHR12577">
    <property type="entry name" value="DACHSHUND"/>
    <property type="match status" value="1"/>
</dbReference>
<feature type="domain" description="SKI/SNO/DAC" evidence="5">
    <location>
        <begin position="57"/>
        <end position="100"/>
    </location>
</feature>
<dbReference type="InterPro" id="IPR052417">
    <property type="entry name" value="Dachshund_domain"/>
</dbReference>
<keyword evidence="7" id="KW-1185">Reference proteome</keyword>
<dbReference type="GO" id="GO:0005634">
    <property type="term" value="C:nucleus"/>
    <property type="evidence" value="ECO:0007669"/>
    <property type="project" value="UniProtKB-SubCell"/>
</dbReference>
<accession>A0AAD3NG74</accession>
<dbReference type="InterPro" id="IPR037000">
    <property type="entry name" value="Ski_DNA-bd_sf"/>
</dbReference>
<protein>
    <submittedName>
        <fullName evidence="6">Dachshund a isoform X1</fullName>
    </submittedName>
</protein>
<dbReference type="GO" id="GO:0000978">
    <property type="term" value="F:RNA polymerase II cis-regulatory region sequence-specific DNA binding"/>
    <property type="evidence" value="ECO:0007669"/>
    <property type="project" value="TreeGrafter"/>
</dbReference>
<proteinExistence type="inferred from homology"/>
<dbReference type="PANTHER" id="PTHR12577:SF7">
    <property type="entry name" value="DACHSHUND HOMOLOG 2"/>
    <property type="match status" value="1"/>
</dbReference>
<dbReference type="AlphaFoldDB" id="A0AAD3NG74"/>
<evidence type="ECO:0000256" key="1">
    <source>
        <dbReference type="ARBA" id="ARBA00004123"/>
    </source>
</evidence>
<comment type="subcellular location">
    <subcellularLocation>
        <location evidence="1">Nucleus</location>
    </subcellularLocation>
</comment>